<protein>
    <recommendedName>
        <fullName evidence="6">RanBP2-type domain-containing protein</fullName>
    </recommendedName>
</protein>
<dbReference type="AlphaFoldDB" id="D8LRG4"/>
<accession>D8LRG4</accession>
<dbReference type="InterPro" id="IPR018838">
    <property type="entry name" value="ZGRF1-like_N"/>
</dbReference>
<sequence length="493" mass="50711">MIFFRTSFPFSKSGERTEPPELRLQSNRDGSAADPRKASSSKSLRPYDIPYATGNSNAAAVNTTAGTAASAEAGKVPGGIDDKGIVLRCMYTNQKTKKRKTWSDGAVKCCPKRQRVSLYRWSEALGVTEKLLGEVYLTVPQYEAFITQGEPELEMELLRRGDDGDDAGGRSASHYPENQRCGRDGAVTAAGGTGGREENTFGRGNAIGGAGARVPEEVDRETPGYVARVEMRSTQDILSLFGGFGGTPSTQGGHDHGSHGRETAETQRHGPTEAPLGSQASGDALRPVGGGIRRAADMHRAQKEARAAAATVAPGGGAAGAATGASSARGAPNDDAVMGDWVCGTCGVRGDPSSASCRVCGAKREGLRSDGVAQGGDDGVRGGIGSQEGRVGWGRGDDFGGGGRRQEKASEGGAGDVGDRPVTLGIAEGLEAGGAPGRWRTSSPDRPAFPQSRAGGGGEGACGVSVLETPSSCQKIGPRMQMDMGSSSDSDDA</sequence>
<evidence type="ECO:0000313" key="7">
    <source>
        <dbReference type="EMBL" id="CBN75065.1"/>
    </source>
</evidence>
<feature type="region of interest" description="Disordered" evidence="5">
    <location>
        <begin position="371"/>
        <end position="493"/>
    </location>
</feature>
<evidence type="ECO:0000256" key="3">
    <source>
        <dbReference type="ARBA" id="ARBA00022833"/>
    </source>
</evidence>
<evidence type="ECO:0000313" key="8">
    <source>
        <dbReference type="Proteomes" id="UP000002630"/>
    </source>
</evidence>
<feature type="compositionally biased region" description="Basic and acidic residues" evidence="5">
    <location>
        <begin position="294"/>
        <end position="306"/>
    </location>
</feature>
<feature type="region of interest" description="Disordered" evidence="5">
    <location>
        <begin position="239"/>
        <end position="330"/>
    </location>
</feature>
<dbReference type="Proteomes" id="UP000002630">
    <property type="component" value="Unassembled WGS sequence"/>
</dbReference>
<dbReference type="OrthoDB" id="6513042at2759"/>
<evidence type="ECO:0000256" key="2">
    <source>
        <dbReference type="ARBA" id="ARBA00022771"/>
    </source>
</evidence>
<evidence type="ECO:0000259" key="6">
    <source>
        <dbReference type="PROSITE" id="PS50199"/>
    </source>
</evidence>
<dbReference type="Gene3D" id="4.10.1060.10">
    <property type="entry name" value="Zinc finger, RanBP2-type"/>
    <property type="match status" value="1"/>
</dbReference>
<feature type="compositionally biased region" description="Low complexity" evidence="5">
    <location>
        <begin position="320"/>
        <end position="330"/>
    </location>
</feature>
<organism evidence="7 8">
    <name type="scientific">Ectocarpus siliculosus</name>
    <name type="common">Brown alga</name>
    <name type="synonym">Conferva siliculosa</name>
    <dbReference type="NCBI Taxonomy" id="2880"/>
    <lineage>
        <taxon>Eukaryota</taxon>
        <taxon>Sar</taxon>
        <taxon>Stramenopiles</taxon>
        <taxon>Ochrophyta</taxon>
        <taxon>PX clade</taxon>
        <taxon>Phaeophyceae</taxon>
        <taxon>Ectocarpales</taxon>
        <taxon>Ectocarpaceae</taxon>
        <taxon>Ectocarpus</taxon>
    </lineage>
</organism>
<dbReference type="InterPro" id="IPR001876">
    <property type="entry name" value="Znf_RanBP2"/>
</dbReference>
<evidence type="ECO:0000256" key="1">
    <source>
        <dbReference type="ARBA" id="ARBA00022723"/>
    </source>
</evidence>
<reference evidence="7 8" key="1">
    <citation type="journal article" date="2010" name="Nature">
        <title>The Ectocarpus genome and the independent evolution of multicellularity in brown algae.</title>
        <authorList>
            <person name="Cock J.M."/>
            <person name="Sterck L."/>
            <person name="Rouze P."/>
            <person name="Scornet D."/>
            <person name="Allen A.E."/>
            <person name="Amoutzias G."/>
            <person name="Anthouard V."/>
            <person name="Artiguenave F."/>
            <person name="Aury J.M."/>
            <person name="Badger J.H."/>
            <person name="Beszteri B."/>
            <person name="Billiau K."/>
            <person name="Bonnet E."/>
            <person name="Bothwell J.H."/>
            <person name="Bowler C."/>
            <person name="Boyen C."/>
            <person name="Brownlee C."/>
            <person name="Carrano C.J."/>
            <person name="Charrier B."/>
            <person name="Cho G.Y."/>
            <person name="Coelho S.M."/>
            <person name="Collen J."/>
            <person name="Corre E."/>
            <person name="Da Silva C."/>
            <person name="Delage L."/>
            <person name="Delaroque N."/>
            <person name="Dittami S.M."/>
            <person name="Doulbeau S."/>
            <person name="Elias M."/>
            <person name="Farnham G."/>
            <person name="Gachon C.M."/>
            <person name="Gschloessl B."/>
            <person name="Heesch S."/>
            <person name="Jabbari K."/>
            <person name="Jubin C."/>
            <person name="Kawai H."/>
            <person name="Kimura K."/>
            <person name="Kloareg B."/>
            <person name="Kupper F.C."/>
            <person name="Lang D."/>
            <person name="Le Bail A."/>
            <person name="Leblanc C."/>
            <person name="Lerouge P."/>
            <person name="Lohr M."/>
            <person name="Lopez P.J."/>
            <person name="Martens C."/>
            <person name="Maumus F."/>
            <person name="Michel G."/>
            <person name="Miranda-Saavedra D."/>
            <person name="Morales J."/>
            <person name="Moreau H."/>
            <person name="Motomura T."/>
            <person name="Nagasato C."/>
            <person name="Napoli C.A."/>
            <person name="Nelson D.R."/>
            <person name="Nyvall-Collen P."/>
            <person name="Peters A.F."/>
            <person name="Pommier C."/>
            <person name="Potin P."/>
            <person name="Poulain J."/>
            <person name="Quesneville H."/>
            <person name="Read B."/>
            <person name="Rensing S.A."/>
            <person name="Ritter A."/>
            <person name="Rousvoal S."/>
            <person name="Samanta M."/>
            <person name="Samson G."/>
            <person name="Schroeder D.C."/>
            <person name="Segurens B."/>
            <person name="Strittmatter M."/>
            <person name="Tonon T."/>
            <person name="Tregear J.W."/>
            <person name="Valentin K."/>
            <person name="von Dassow P."/>
            <person name="Yamagishi T."/>
            <person name="Van de Peer Y."/>
            <person name="Wincker P."/>
        </authorList>
    </citation>
    <scope>NUCLEOTIDE SEQUENCE [LARGE SCALE GENOMIC DNA]</scope>
    <source>
        <strain evidence="8">Ec32 / CCAP1310/4</strain>
    </source>
</reference>
<keyword evidence="8" id="KW-1185">Reference proteome</keyword>
<dbReference type="GO" id="GO:0008270">
    <property type="term" value="F:zinc ion binding"/>
    <property type="evidence" value="ECO:0007669"/>
    <property type="project" value="UniProtKB-KW"/>
</dbReference>
<dbReference type="Pfam" id="PF10382">
    <property type="entry name" value="ZGRF1-like_N"/>
    <property type="match status" value="1"/>
</dbReference>
<dbReference type="PROSITE" id="PS50199">
    <property type="entry name" value="ZF_RANBP2_2"/>
    <property type="match status" value="1"/>
</dbReference>
<keyword evidence="3" id="KW-0862">Zinc</keyword>
<feature type="region of interest" description="Disordered" evidence="5">
    <location>
        <begin position="162"/>
        <end position="219"/>
    </location>
</feature>
<keyword evidence="1" id="KW-0479">Metal-binding</keyword>
<evidence type="ECO:0000256" key="4">
    <source>
        <dbReference type="PROSITE-ProRule" id="PRU00322"/>
    </source>
</evidence>
<feature type="region of interest" description="Disordered" evidence="5">
    <location>
        <begin position="1"/>
        <end position="46"/>
    </location>
</feature>
<keyword evidence="2 4" id="KW-0863">Zinc-finger</keyword>
<feature type="domain" description="RanBP2-type" evidence="6">
    <location>
        <begin position="337"/>
        <end position="366"/>
    </location>
</feature>
<dbReference type="EMBL" id="FN649760">
    <property type="protein sequence ID" value="CBN75065.1"/>
    <property type="molecule type" value="Genomic_DNA"/>
</dbReference>
<evidence type="ECO:0000256" key="5">
    <source>
        <dbReference type="SAM" id="MobiDB-lite"/>
    </source>
</evidence>
<feature type="compositionally biased region" description="Basic and acidic residues" evidence="5">
    <location>
        <begin position="253"/>
        <end position="271"/>
    </location>
</feature>
<gene>
    <name evidence="7" type="ORF">Esi_0066_0069</name>
</gene>
<name>D8LRG4_ECTSI</name>
<proteinExistence type="predicted"/>
<dbReference type="InParanoid" id="D8LRG4"/>
<feature type="compositionally biased region" description="Gly residues" evidence="5">
    <location>
        <begin position="373"/>
        <end position="403"/>
    </location>
</feature>
<feature type="compositionally biased region" description="Low complexity" evidence="5">
    <location>
        <begin position="482"/>
        <end position="493"/>
    </location>
</feature>